<dbReference type="Pfam" id="PF01636">
    <property type="entry name" value="APH"/>
    <property type="match status" value="1"/>
</dbReference>
<gene>
    <name evidence="4" type="ORF">H8L67_08370</name>
</gene>
<dbReference type="PANTHER" id="PTHR33540:SF1">
    <property type="entry name" value="N-ACETYLMURAMATE_N-ACETYLGLUCOSAMINE KINASE"/>
    <property type="match status" value="1"/>
</dbReference>
<keyword evidence="5" id="KW-1185">Reference proteome</keyword>
<protein>
    <submittedName>
        <fullName evidence="4">Phosphotransferase</fullName>
    </submittedName>
</protein>
<keyword evidence="1" id="KW-0547">Nucleotide-binding</keyword>
<evidence type="ECO:0000313" key="4">
    <source>
        <dbReference type="EMBL" id="QYR52596.1"/>
    </source>
</evidence>
<keyword evidence="2" id="KW-0067">ATP-binding</keyword>
<dbReference type="Gene3D" id="3.90.1200.10">
    <property type="match status" value="1"/>
</dbReference>
<dbReference type="RefSeq" id="WP_220379381.1">
    <property type="nucleotide sequence ID" value="NZ_CP080544.1"/>
</dbReference>
<evidence type="ECO:0000256" key="2">
    <source>
        <dbReference type="ARBA" id="ARBA00022840"/>
    </source>
</evidence>
<dbReference type="PANTHER" id="PTHR33540">
    <property type="entry name" value="TRNA THREONYLCARBAMOYLADENOSINE BIOSYNTHESIS PROTEIN TSAE"/>
    <property type="match status" value="1"/>
</dbReference>
<evidence type="ECO:0000256" key="1">
    <source>
        <dbReference type="ARBA" id="ARBA00022741"/>
    </source>
</evidence>
<dbReference type="EMBL" id="CP080544">
    <property type="protein sequence ID" value="QYR52596.1"/>
    <property type="molecule type" value="Genomic_DNA"/>
</dbReference>
<accession>A0ABX8WNW4</accession>
<reference evidence="4 5" key="1">
    <citation type="submission" date="2021-08" db="EMBL/GenBank/DDBJ databases">
        <title>Lysobacter sp. strain CJ11 Genome sequencing and assembly.</title>
        <authorList>
            <person name="Kim I."/>
        </authorList>
    </citation>
    <scope>NUCLEOTIDE SEQUENCE [LARGE SCALE GENOMIC DNA]</scope>
    <source>
        <strain evidence="4 5">CJ11</strain>
    </source>
</reference>
<feature type="domain" description="Aminoglycoside phosphotransferase" evidence="3">
    <location>
        <begin position="29"/>
        <end position="249"/>
    </location>
</feature>
<dbReference type="Proteomes" id="UP000824755">
    <property type="component" value="Chromosome"/>
</dbReference>
<organism evidence="4 5">
    <name type="scientific">Lysobacter soyae</name>
    <dbReference type="NCBI Taxonomy" id="2764185"/>
    <lineage>
        <taxon>Bacteria</taxon>
        <taxon>Pseudomonadati</taxon>
        <taxon>Pseudomonadota</taxon>
        <taxon>Gammaproteobacteria</taxon>
        <taxon>Lysobacterales</taxon>
        <taxon>Lysobacteraceae</taxon>
        <taxon>Lysobacter</taxon>
    </lineage>
</organism>
<evidence type="ECO:0000259" key="3">
    <source>
        <dbReference type="Pfam" id="PF01636"/>
    </source>
</evidence>
<evidence type="ECO:0000313" key="5">
    <source>
        <dbReference type="Proteomes" id="UP000824755"/>
    </source>
</evidence>
<dbReference type="Gene3D" id="3.30.200.20">
    <property type="entry name" value="Phosphorylase Kinase, domain 1"/>
    <property type="match status" value="1"/>
</dbReference>
<name>A0ABX8WNW4_9GAMM</name>
<dbReference type="InterPro" id="IPR002575">
    <property type="entry name" value="Aminoglycoside_PTrfase"/>
</dbReference>
<sequence>MTDSIDDIRAAERLAWAREALQDGDIGLERASTDAGFRSYWRTTALSPSRIIMDSPTDKEDVRPWLRMRDILEAAGVRVPGLLAQDTTQGFLLLEDLGANTYLHDIDAHNADAFFDAAMMQLIKLQKATPPDDLPQYDDEMLGRELRLFDTWFCGTHLGLSLDCGEMEMLDAAYRFLINNALAQNTVLVHRDFMPRNLMQAENGPAVLDFQDAVVGPIAYDALSLFKDAFLSWPTERVDTWLQRYHAMADAEGLPVPALDAFIRDAELIGVQRHLKVIGIFARLHHRDFKPKYLTDVPRFFHYLDAVLPKYPELSALQSFIDTRIKPAMAALEAKQTDAPA</sequence>
<proteinExistence type="predicted"/>
<dbReference type="SUPFAM" id="SSF56112">
    <property type="entry name" value="Protein kinase-like (PK-like)"/>
    <property type="match status" value="1"/>
</dbReference>
<dbReference type="InterPro" id="IPR011009">
    <property type="entry name" value="Kinase-like_dom_sf"/>
</dbReference>